<dbReference type="Pfam" id="PF14871">
    <property type="entry name" value="GHL6"/>
    <property type="match status" value="1"/>
</dbReference>
<proteinExistence type="predicted"/>
<dbReference type="STRING" id="1122133.SAMN02745157_2214"/>
<evidence type="ECO:0000313" key="3">
    <source>
        <dbReference type="Proteomes" id="UP000184485"/>
    </source>
</evidence>
<dbReference type="SUPFAM" id="SSF52317">
    <property type="entry name" value="Class I glutamine amidotransferase-like"/>
    <property type="match status" value="1"/>
</dbReference>
<dbReference type="Gene3D" id="3.20.20.80">
    <property type="entry name" value="Glycosidases"/>
    <property type="match status" value="1"/>
</dbReference>
<dbReference type="Pfam" id="PF08532">
    <property type="entry name" value="Glyco_hydro_42M"/>
    <property type="match status" value="1"/>
</dbReference>
<evidence type="ECO:0000313" key="2">
    <source>
        <dbReference type="EMBL" id="SHF49663.1"/>
    </source>
</evidence>
<sequence>MPATPFKPLRYRQIHLDFHTSEHIPGVGSAFDPDDFVATLKAANVDSITVFAKCHHGWSYYPTKVGKPHPHLTRPDLMGDMIKACAAADIEVPVYISVQWDELTAREHPEWRVMAADNHFQHEKPDDISSLKQLSPAWHTICLNHQGFRDYILDQAREVASNYKTPGLFFDIVLTPGCVCSACIGRMLAEGLDPENADDRLKNDEAVNEEFRQYISDAIFAEFPGLRVFYNCGHIHKQGQKRFATYSHLELESLPTGGWGYDHFPSSARYAAPLGFDFLGQTGKFHTSWGEFGGFKSQQALMYETAQMVALGAKCLVGDQLHPNGAINHDTYKSIAPAYERIAKLEPFLAGAKQVSEIAILAAEYFHPVGARNNQSDDGAAQMLQELKLPFDVLDGTASFDPYRLLILPDSIPIDAELAARLERYVAAGGKLILSGSSGINADGFALDLGLESANGPVEFNPSYLRADPDALDAGLPESPFVMYGTGETIVSGAATVLASIVPSYFNRTYRHYCSHQHTPDDPTAGTIGAGVTEYRGIGYVAFPIFEMYHAFGQPLYKYIIRGLIRRLMPDPVLETDLPSSGRVALTHQASENRHILHLLYGSPQVRGKAVPSAFERGHKRVLEMIEDIPAIGPVTASLRLPAKPGRIYDAMTGADVDWQMLDDGRVQVTLPRLHIHSALVLEGV</sequence>
<evidence type="ECO:0000259" key="1">
    <source>
        <dbReference type="Pfam" id="PF08532"/>
    </source>
</evidence>
<dbReference type="RefSeq" id="WP_073052938.1">
    <property type="nucleotide sequence ID" value="NZ_FQUP01000002.1"/>
</dbReference>
<dbReference type="InterPro" id="IPR017853">
    <property type="entry name" value="GH"/>
</dbReference>
<dbReference type="CDD" id="cd03143">
    <property type="entry name" value="A4_beta-galactosidase_middle_domain"/>
    <property type="match status" value="1"/>
</dbReference>
<dbReference type="InterPro" id="IPR029062">
    <property type="entry name" value="Class_I_gatase-like"/>
</dbReference>
<dbReference type="Gene3D" id="3.40.50.880">
    <property type="match status" value="1"/>
</dbReference>
<dbReference type="EMBL" id="FQUP01000002">
    <property type="protein sequence ID" value="SHF49663.1"/>
    <property type="molecule type" value="Genomic_DNA"/>
</dbReference>
<gene>
    <name evidence="2" type="ORF">SAMN02745157_2214</name>
</gene>
<dbReference type="AlphaFoldDB" id="A0A1M5C4G3"/>
<feature type="domain" description="Beta-galactosidase trimerisation" evidence="1">
    <location>
        <begin position="384"/>
        <end position="441"/>
    </location>
</feature>
<organism evidence="2 3">
    <name type="scientific">Kaistia soli DSM 19436</name>
    <dbReference type="NCBI Taxonomy" id="1122133"/>
    <lineage>
        <taxon>Bacteria</taxon>
        <taxon>Pseudomonadati</taxon>
        <taxon>Pseudomonadota</taxon>
        <taxon>Alphaproteobacteria</taxon>
        <taxon>Hyphomicrobiales</taxon>
        <taxon>Kaistiaceae</taxon>
        <taxon>Kaistia</taxon>
    </lineage>
</organism>
<dbReference type="Proteomes" id="UP000184485">
    <property type="component" value="Unassembled WGS sequence"/>
</dbReference>
<dbReference type="InterPro" id="IPR013738">
    <property type="entry name" value="Beta_galactosidase_Trimer"/>
</dbReference>
<keyword evidence="3" id="KW-1185">Reference proteome</keyword>
<name>A0A1M5C4G3_9HYPH</name>
<dbReference type="InterPro" id="IPR028212">
    <property type="entry name" value="GHL6"/>
</dbReference>
<protein>
    <submittedName>
        <fullName evidence="2">Beta-galactosidase trimerisation domain-containing protein</fullName>
    </submittedName>
</protein>
<dbReference type="OrthoDB" id="9780891at2"/>
<accession>A0A1M5C4G3</accession>
<reference evidence="2 3" key="1">
    <citation type="submission" date="2016-11" db="EMBL/GenBank/DDBJ databases">
        <authorList>
            <person name="Jaros S."/>
            <person name="Januszkiewicz K."/>
            <person name="Wedrychowicz H."/>
        </authorList>
    </citation>
    <scope>NUCLEOTIDE SEQUENCE [LARGE SCALE GENOMIC DNA]</scope>
    <source>
        <strain evidence="2 3">DSM 19436</strain>
    </source>
</reference>
<dbReference type="SUPFAM" id="SSF51445">
    <property type="entry name" value="(Trans)glycosidases"/>
    <property type="match status" value="1"/>
</dbReference>
<dbReference type="GO" id="GO:0005975">
    <property type="term" value="P:carbohydrate metabolic process"/>
    <property type="evidence" value="ECO:0007669"/>
    <property type="project" value="InterPro"/>
</dbReference>
<dbReference type="GO" id="GO:0004565">
    <property type="term" value="F:beta-galactosidase activity"/>
    <property type="evidence" value="ECO:0007669"/>
    <property type="project" value="InterPro"/>
</dbReference>